<evidence type="ECO:0000313" key="3">
    <source>
        <dbReference type="Proteomes" id="UP000639772"/>
    </source>
</evidence>
<comment type="caution">
    <text evidence="2">The sequence shown here is derived from an EMBL/GenBank/DDBJ whole genome shotgun (WGS) entry which is preliminary data.</text>
</comment>
<evidence type="ECO:0000313" key="2">
    <source>
        <dbReference type="EMBL" id="KAG0482562.1"/>
    </source>
</evidence>
<sequence>METNSVTNNRRKETLELRTSRGPKNRCKEEIWESSSLVMEFLSLKGGGSQWHVLHSPWKPKRKLIPILGFSWGVGEQTDGSFGSVGII</sequence>
<accession>A0A835RAV0</accession>
<feature type="compositionally biased region" description="Basic and acidic residues" evidence="1">
    <location>
        <begin position="10"/>
        <end position="19"/>
    </location>
</feature>
<proteinExistence type="predicted"/>
<dbReference type="Proteomes" id="UP000639772">
    <property type="component" value="Unassembled WGS sequence"/>
</dbReference>
<gene>
    <name evidence="2" type="ORF">HPP92_010646</name>
</gene>
<evidence type="ECO:0000256" key="1">
    <source>
        <dbReference type="SAM" id="MobiDB-lite"/>
    </source>
</evidence>
<dbReference type="AlphaFoldDB" id="A0A835RAV0"/>
<dbReference type="EMBL" id="JADCNM010000005">
    <property type="protein sequence ID" value="KAG0482562.1"/>
    <property type="molecule type" value="Genomic_DNA"/>
</dbReference>
<protein>
    <submittedName>
        <fullName evidence="2">Uncharacterized protein</fullName>
    </submittedName>
</protein>
<organism evidence="2 3">
    <name type="scientific">Vanilla planifolia</name>
    <name type="common">Vanilla</name>
    <dbReference type="NCBI Taxonomy" id="51239"/>
    <lineage>
        <taxon>Eukaryota</taxon>
        <taxon>Viridiplantae</taxon>
        <taxon>Streptophyta</taxon>
        <taxon>Embryophyta</taxon>
        <taxon>Tracheophyta</taxon>
        <taxon>Spermatophyta</taxon>
        <taxon>Magnoliopsida</taxon>
        <taxon>Liliopsida</taxon>
        <taxon>Asparagales</taxon>
        <taxon>Orchidaceae</taxon>
        <taxon>Vanilloideae</taxon>
        <taxon>Vanilleae</taxon>
        <taxon>Vanilla</taxon>
    </lineage>
</organism>
<name>A0A835RAV0_VANPL</name>
<reference evidence="2 3" key="1">
    <citation type="journal article" date="2020" name="Nat. Food">
        <title>A phased Vanilla planifolia genome enables genetic improvement of flavour and production.</title>
        <authorList>
            <person name="Hasing T."/>
            <person name="Tang H."/>
            <person name="Brym M."/>
            <person name="Khazi F."/>
            <person name="Huang T."/>
            <person name="Chambers A.H."/>
        </authorList>
    </citation>
    <scope>NUCLEOTIDE SEQUENCE [LARGE SCALE GENOMIC DNA]</scope>
    <source>
        <tissue evidence="2">Leaf</tissue>
    </source>
</reference>
<feature type="region of interest" description="Disordered" evidence="1">
    <location>
        <begin position="1"/>
        <end position="21"/>
    </location>
</feature>